<keyword evidence="8" id="KW-0143">Chaperone</keyword>
<feature type="transmembrane region" description="Helical" evidence="10">
    <location>
        <begin position="29"/>
        <end position="49"/>
    </location>
</feature>
<keyword evidence="7 10" id="KW-0472">Membrane</keyword>
<evidence type="ECO:0000256" key="6">
    <source>
        <dbReference type="ARBA" id="ARBA00022989"/>
    </source>
</evidence>
<dbReference type="EMBL" id="LBSR01000001">
    <property type="protein sequence ID" value="KKQ23409.1"/>
    <property type="molecule type" value="Genomic_DNA"/>
</dbReference>
<evidence type="ECO:0000256" key="8">
    <source>
        <dbReference type="ARBA" id="ARBA00023186"/>
    </source>
</evidence>
<dbReference type="GO" id="GO:0051205">
    <property type="term" value="P:protein insertion into membrane"/>
    <property type="evidence" value="ECO:0007669"/>
    <property type="project" value="TreeGrafter"/>
</dbReference>
<keyword evidence="6 10" id="KW-1133">Transmembrane helix</keyword>
<dbReference type="PANTHER" id="PTHR12428">
    <property type="entry name" value="OXA1"/>
    <property type="match status" value="1"/>
</dbReference>
<evidence type="ECO:0000256" key="1">
    <source>
        <dbReference type="ARBA" id="ARBA00004651"/>
    </source>
</evidence>
<evidence type="ECO:0000256" key="5">
    <source>
        <dbReference type="ARBA" id="ARBA00022927"/>
    </source>
</evidence>
<dbReference type="CDD" id="cd20070">
    <property type="entry name" value="5TM_YidC_Alb3"/>
    <property type="match status" value="1"/>
</dbReference>
<dbReference type="GO" id="GO:0015031">
    <property type="term" value="P:protein transport"/>
    <property type="evidence" value="ECO:0007669"/>
    <property type="project" value="UniProtKB-KW"/>
</dbReference>
<keyword evidence="2" id="KW-0813">Transport</keyword>
<dbReference type="InterPro" id="IPR001708">
    <property type="entry name" value="YidC/ALB3/OXA1/COX18"/>
</dbReference>
<reference evidence="12 13" key="1">
    <citation type="journal article" date="2015" name="Nature">
        <title>rRNA introns, odd ribosomes, and small enigmatic genomes across a large radiation of phyla.</title>
        <authorList>
            <person name="Brown C.T."/>
            <person name="Hug L.A."/>
            <person name="Thomas B.C."/>
            <person name="Sharon I."/>
            <person name="Castelle C.J."/>
            <person name="Singh A."/>
            <person name="Wilkins M.J."/>
            <person name="Williams K.H."/>
            <person name="Banfield J.F."/>
        </authorList>
    </citation>
    <scope>NUCLEOTIDE SEQUENCE [LARGE SCALE GENOMIC DNA]</scope>
</reference>
<organism evidence="12 13">
    <name type="scientific">Candidatus Wolfebacteria bacterium GW2011_GWC1_37_10</name>
    <dbReference type="NCBI Taxonomy" id="1619010"/>
    <lineage>
        <taxon>Bacteria</taxon>
        <taxon>Candidatus Wolfeibacteriota</taxon>
    </lineage>
</organism>
<evidence type="ECO:0000256" key="2">
    <source>
        <dbReference type="ARBA" id="ARBA00022448"/>
    </source>
</evidence>
<keyword evidence="3" id="KW-1003">Cell membrane</keyword>
<comment type="subcellular location">
    <subcellularLocation>
        <location evidence="1">Cell membrane</location>
        <topology evidence="1">Multi-pass membrane protein</topology>
    </subcellularLocation>
    <subcellularLocation>
        <location evidence="9">Membrane</location>
        <topology evidence="9">Multi-pass membrane protein</topology>
    </subcellularLocation>
</comment>
<evidence type="ECO:0000256" key="3">
    <source>
        <dbReference type="ARBA" id="ARBA00022475"/>
    </source>
</evidence>
<gene>
    <name evidence="12" type="ORF">US36_C0001G0018</name>
</gene>
<evidence type="ECO:0000313" key="12">
    <source>
        <dbReference type="EMBL" id="KKQ23409.1"/>
    </source>
</evidence>
<dbReference type="AlphaFoldDB" id="A0A0G0IGS2"/>
<evidence type="ECO:0000256" key="9">
    <source>
        <dbReference type="RuleBase" id="RU003945"/>
    </source>
</evidence>
<dbReference type="Pfam" id="PF02096">
    <property type="entry name" value="60KD_IMP"/>
    <property type="match status" value="1"/>
</dbReference>
<accession>A0A0G0IGS2</accession>
<keyword evidence="4 9" id="KW-0812">Transmembrane</keyword>
<evidence type="ECO:0000313" key="13">
    <source>
        <dbReference type="Proteomes" id="UP000034044"/>
    </source>
</evidence>
<dbReference type="InterPro" id="IPR047196">
    <property type="entry name" value="YidC_ALB_C"/>
</dbReference>
<keyword evidence="5" id="KW-0653">Protein transport</keyword>
<proteinExistence type="inferred from homology"/>
<sequence length="247" mass="28163">MANLFNQIFYQPLFNALVILYDFLPWPDLGIAIILLTIFIRLVLLPLFYKGAKDQAILQRLAPRIKEIQKTHKENKEEQAKAMFNLYKEHKVNPFSQFLLLIVQLPVLIALYWVFSRGITPESLENLYSFVSAPGTVNNSFLGLIDLSKKNIIVIGLAAVAQYLQARLSLPKIKNTDDLSTTEKMSRQMSYLGPVMTVFFLAYLPAAIGLYWLTTSVFSVIQQVIINKKLKVSNEQLIAIDKKLHSK</sequence>
<evidence type="ECO:0000256" key="10">
    <source>
        <dbReference type="SAM" id="Phobius"/>
    </source>
</evidence>
<feature type="transmembrane region" description="Helical" evidence="10">
    <location>
        <begin position="191"/>
        <end position="213"/>
    </location>
</feature>
<dbReference type="InterPro" id="IPR028055">
    <property type="entry name" value="YidC/Oxa/ALB_C"/>
</dbReference>
<protein>
    <submittedName>
        <fullName evidence="12">60 kDa inner membrane insertion protein</fullName>
    </submittedName>
</protein>
<evidence type="ECO:0000256" key="4">
    <source>
        <dbReference type="ARBA" id="ARBA00022692"/>
    </source>
</evidence>
<evidence type="ECO:0000259" key="11">
    <source>
        <dbReference type="Pfam" id="PF02096"/>
    </source>
</evidence>
<comment type="similarity">
    <text evidence="9">Belongs to the OXA1/ALB3/YidC family.</text>
</comment>
<dbReference type="GO" id="GO:0005886">
    <property type="term" value="C:plasma membrane"/>
    <property type="evidence" value="ECO:0007669"/>
    <property type="project" value="UniProtKB-SubCell"/>
</dbReference>
<evidence type="ECO:0000256" key="7">
    <source>
        <dbReference type="ARBA" id="ARBA00023136"/>
    </source>
</evidence>
<comment type="caution">
    <text evidence="12">The sequence shown here is derived from an EMBL/GenBank/DDBJ whole genome shotgun (WGS) entry which is preliminary data.</text>
</comment>
<dbReference type="GO" id="GO:0032977">
    <property type="term" value="F:membrane insertase activity"/>
    <property type="evidence" value="ECO:0007669"/>
    <property type="project" value="InterPro"/>
</dbReference>
<dbReference type="PANTHER" id="PTHR12428:SF65">
    <property type="entry name" value="CYTOCHROME C OXIDASE ASSEMBLY PROTEIN COX18, MITOCHONDRIAL"/>
    <property type="match status" value="1"/>
</dbReference>
<feature type="domain" description="Membrane insertase YidC/Oxa/ALB C-terminal" evidence="11">
    <location>
        <begin position="30"/>
        <end position="228"/>
    </location>
</feature>
<dbReference type="Proteomes" id="UP000034044">
    <property type="component" value="Unassembled WGS sequence"/>
</dbReference>
<feature type="transmembrane region" description="Helical" evidence="10">
    <location>
        <begin position="98"/>
        <end position="115"/>
    </location>
</feature>
<name>A0A0G0IGS2_9BACT</name>
<dbReference type="NCBIfam" id="TIGR03592">
    <property type="entry name" value="yidC_oxa1_cterm"/>
    <property type="match status" value="1"/>
</dbReference>